<comment type="similarity">
    <text evidence="12">Belongs to the ATPase B chain family.</text>
</comment>
<evidence type="ECO:0000256" key="2">
    <source>
        <dbReference type="ARBA" id="ARBA00022547"/>
    </source>
</evidence>
<keyword evidence="5 14" id="KW-1133">Transmembrane helix</keyword>
<evidence type="ECO:0000256" key="9">
    <source>
        <dbReference type="ARBA" id="ARBA00025198"/>
    </source>
</evidence>
<keyword evidence="16" id="KW-1185">Reference proteome</keyword>
<comment type="caution">
    <text evidence="15">The sequence shown here is derived from an EMBL/GenBank/DDBJ whole genome shotgun (WGS) entry which is preliminary data.</text>
</comment>
<dbReference type="Proteomes" id="UP001289135">
    <property type="component" value="Unassembled WGS sequence"/>
</dbReference>
<dbReference type="InterPro" id="IPR002146">
    <property type="entry name" value="ATP_synth_b/b'su_bac/chlpt"/>
</dbReference>
<feature type="compositionally biased region" description="Polar residues" evidence="13">
    <location>
        <begin position="144"/>
        <end position="164"/>
    </location>
</feature>
<evidence type="ECO:0000313" key="16">
    <source>
        <dbReference type="Proteomes" id="UP001289135"/>
    </source>
</evidence>
<keyword evidence="4 12" id="KW-0375">Hydrogen ion transport</keyword>
<sequence length="183" mass="21380">MTNVFLNEGLWMFLALISLIFISYKPVKNKIKMYLNTKIIDLEKEIASAIMIKETASLKLHEIQEKHRKAVDESQRIQQEAKNRADEIMLETNKKIQSISNHSKVMINLYKEKSDNDIVNILKNDVVLTVINMLENNHMKYSQNDMNIDSQDNNDNTSKNISDSEQNNNINQENLEILKKIWN</sequence>
<organism evidence="15 16">
    <name type="scientific">Lyticum sinuosum</name>
    <dbReference type="NCBI Taxonomy" id="1332059"/>
    <lineage>
        <taxon>Bacteria</taxon>
        <taxon>Pseudomonadati</taxon>
        <taxon>Pseudomonadota</taxon>
        <taxon>Alphaproteobacteria</taxon>
        <taxon>Rickettsiales</taxon>
        <taxon>Lyticum</taxon>
    </lineage>
</organism>
<feature type="region of interest" description="Disordered" evidence="13">
    <location>
        <begin position="144"/>
        <end position="168"/>
    </location>
</feature>
<reference evidence="15" key="1">
    <citation type="submission" date="2023-02" db="EMBL/GenBank/DDBJ databases">
        <title>Host association and intracellularity evolved multiple times independently in the Rickettsiales.</title>
        <authorList>
            <person name="Castelli M."/>
            <person name="Nardi T."/>
            <person name="Gammuto L."/>
            <person name="Bellinzona G."/>
            <person name="Sabaneyeva E."/>
            <person name="Potekhin A."/>
            <person name="Serra V."/>
            <person name="Petroni G."/>
            <person name="Sassera D."/>
        </authorList>
    </citation>
    <scope>NUCLEOTIDE SEQUENCE</scope>
    <source>
        <strain evidence="15">USBL-36I1</strain>
    </source>
</reference>
<comment type="function">
    <text evidence="9">F(1)F(0) ATP synthase produces ATP from ADP in the presence of a proton or sodium gradient. F-type ATPases consist of two structural domains, F(1) containing the extramembraneous catalytic core and F(0) containing the membrane proton channel, linked together by a central stalk and a peripheral stalk. During catalysis, ATP synthesis in the catalytic domain of F(1) is coupled via a rotary mechanism of the central stalk subunits to proton translocation.</text>
</comment>
<dbReference type="RefSeq" id="WP_322498884.1">
    <property type="nucleotide sequence ID" value="NZ_JARGYU010000002.1"/>
</dbReference>
<dbReference type="EMBL" id="JARGYU010000002">
    <property type="protein sequence ID" value="MDZ5761462.1"/>
    <property type="molecule type" value="Genomic_DNA"/>
</dbReference>
<dbReference type="GO" id="GO:0045259">
    <property type="term" value="C:proton-transporting ATP synthase complex"/>
    <property type="evidence" value="ECO:0007669"/>
    <property type="project" value="UniProtKB-KW"/>
</dbReference>
<evidence type="ECO:0000256" key="12">
    <source>
        <dbReference type="RuleBase" id="RU003848"/>
    </source>
</evidence>
<evidence type="ECO:0000256" key="3">
    <source>
        <dbReference type="ARBA" id="ARBA00022692"/>
    </source>
</evidence>
<evidence type="ECO:0000256" key="11">
    <source>
        <dbReference type="ARBA" id="ARBA00037847"/>
    </source>
</evidence>
<keyword evidence="2 12" id="KW-0138">CF(0)</keyword>
<evidence type="ECO:0000256" key="8">
    <source>
        <dbReference type="ARBA" id="ARBA00023310"/>
    </source>
</evidence>
<dbReference type="AlphaFoldDB" id="A0AAE5AH15"/>
<accession>A0AAE5AH15</accession>
<keyword evidence="7 14" id="KW-0472">Membrane</keyword>
<evidence type="ECO:0000256" key="4">
    <source>
        <dbReference type="ARBA" id="ARBA00022781"/>
    </source>
</evidence>
<comment type="function">
    <text evidence="10">Component of the F(0) channel, it forms part of the peripheral stalk, linking F(1) to F(0). The b'-subunit is a diverged and duplicated form of b found in plants and photosynthetic bacteria.</text>
</comment>
<keyword evidence="6 12" id="KW-0406">Ion transport</keyword>
<dbReference type="GO" id="GO:0015078">
    <property type="term" value="F:proton transmembrane transporter activity"/>
    <property type="evidence" value="ECO:0007669"/>
    <property type="project" value="InterPro"/>
</dbReference>
<gene>
    <name evidence="15" type="ORF">Lyticum_00643</name>
</gene>
<dbReference type="GO" id="GO:0012505">
    <property type="term" value="C:endomembrane system"/>
    <property type="evidence" value="ECO:0007669"/>
    <property type="project" value="UniProtKB-SubCell"/>
</dbReference>
<evidence type="ECO:0000256" key="10">
    <source>
        <dbReference type="ARBA" id="ARBA00025614"/>
    </source>
</evidence>
<keyword evidence="3 12" id="KW-0812">Transmembrane</keyword>
<comment type="subcellular location">
    <subcellularLocation>
        <location evidence="11">Endomembrane system</location>
        <topology evidence="11">Single-pass membrane protein</topology>
    </subcellularLocation>
</comment>
<evidence type="ECO:0000256" key="1">
    <source>
        <dbReference type="ARBA" id="ARBA00022448"/>
    </source>
</evidence>
<evidence type="ECO:0000256" key="7">
    <source>
        <dbReference type="ARBA" id="ARBA00023136"/>
    </source>
</evidence>
<evidence type="ECO:0000256" key="14">
    <source>
        <dbReference type="SAM" id="Phobius"/>
    </source>
</evidence>
<dbReference type="Pfam" id="PF00430">
    <property type="entry name" value="ATP-synt_B"/>
    <property type="match status" value="1"/>
</dbReference>
<evidence type="ECO:0000256" key="5">
    <source>
        <dbReference type="ARBA" id="ARBA00022989"/>
    </source>
</evidence>
<evidence type="ECO:0000256" key="13">
    <source>
        <dbReference type="SAM" id="MobiDB-lite"/>
    </source>
</evidence>
<feature type="transmembrane region" description="Helical" evidence="14">
    <location>
        <begin position="6"/>
        <end position="24"/>
    </location>
</feature>
<evidence type="ECO:0000313" key="15">
    <source>
        <dbReference type="EMBL" id="MDZ5761462.1"/>
    </source>
</evidence>
<dbReference type="GO" id="GO:0015986">
    <property type="term" value="P:proton motive force-driven ATP synthesis"/>
    <property type="evidence" value="ECO:0007669"/>
    <property type="project" value="InterPro"/>
</dbReference>
<protein>
    <submittedName>
        <fullName evidence="15">ATP synthase subunit b domain protein</fullName>
    </submittedName>
</protein>
<proteinExistence type="inferred from homology"/>
<evidence type="ECO:0000256" key="6">
    <source>
        <dbReference type="ARBA" id="ARBA00023065"/>
    </source>
</evidence>
<name>A0AAE5AH15_9RICK</name>
<keyword evidence="1 12" id="KW-0813">Transport</keyword>
<keyword evidence="8" id="KW-0066">ATP synthesis</keyword>